<dbReference type="CDD" id="cd01609">
    <property type="entry name" value="RNAP_beta'_N"/>
    <property type="match status" value="1"/>
</dbReference>
<feature type="binding site" evidence="7">
    <location>
        <position position="66"/>
    </location>
    <ligand>
        <name>Zn(2+)</name>
        <dbReference type="ChEBI" id="CHEBI:29105"/>
        <label>1</label>
    </ligand>
</feature>
<feature type="binding site" evidence="7">
    <location>
        <position position="68"/>
    </location>
    <ligand>
        <name>Zn(2+)</name>
        <dbReference type="ChEBI" id="CHEBI:29105"/>
        <label>1</label>
    </ligand>
</feature>
<dbReference type="GO" id="GO:0000287">
    <property type="term" value="F:magnesium ion binding"/>
    <property type="evidence" value="ECO:0007669"/>
    <property type="project" value="UniProtKB-UniRule"/>
</dbReference>
<evidence type="ECO:0000256" key="4">
    <source>
        <dbReference type="ARBA" id="ARBA00022723"/>
    </source>
</evidence>
<dbReference type="GO" id="GO:0006351">
    <property type="term" value="P:DNA-templated transcription"/>
    <property type="evidence" value="ECO:0007669"/>
    <property type="project" value="UniProtKB-UniRule"/>
</dbReference>
<dbReference type="PANTHER" id="PTHR19376">
    <property type="entry name" value="DNA-DIRECTED RNA POLYMERASE"/>
    <property type="match status" value="1"/>
</dbReference>
<dbReference type="InterPro" id="IPR012754">
    <property type="entry name" value="DNA-dir_RpoC_beta_prime_bact"/>
</dbReference>
<feature type="coiled-coil region" evidence="9">
    <location>
        <begin position="162"/>
        <end position="224"/>
    </location>
</feature>
<dbReference type="InterPro" id="IPR038120">
    <property type="entry name" value="Rpb1_funnel_sf"/>
</dbReference>
<dbReference type="Gene3D" id="4.10.860.120">
    <property type="entry name" value="RNA polymerase II, clamp domain"/>
    <property type="match status" value="1"/>
</dbReference>
<evidence type="ECO:0000256" key="6">
    <source>
        <dbReference type="ARBA" id="ARBA00048552"/>
    </source>
</evidence>
<dbReference type="SUPFAM" id="SSF64484">
    <property type="entry name" value="beta and beta-prime subunits of DNA dependent RNA-polymerase"/>
    <property type="match status" value="1"/>
</dbReference>
<dbReference type="InterPro" id="IPR000722">
    <property type="entry name" value="RNA_pol_asu"/>
</dbReference>
<dbReference type="Pfam" id="PF00623">
    <property type="entry name" value="RNA_pol_Rpb1_2"/>
    <property type="match status" value="2"/>
</dbReference>
<evidence type="ECO:0000256" key="1">
    <source>
        <dbReference type="ARBA" id="ARBA00022478"/>
    </source>
</evidence>
<dbReference type="HAMAP" id="MF_01322">
    <property type="entry name" value="RNApol_bact_RpoC"/>
    <property type="match status" value="1"/>
</dbReference>
<dbReference type="Proteomes" id="UP000176939">
    <property type="component" value="Unassembled WGS sequence"/>
</dbReference>
<feature type="binding site" evidence="7">
    <location>
        <position position="81"/>
    </location>
    <ligand>
        <name>Zn(2+)</name>
        <dbReference type="ChEBI" id="CHEBI:29105"/>
        <label>1</label>
    </ligand>
</feature>
<proteinExistence type="inferred from homology"/>
<dbReference type="InterPro" id="IPR006592">
    <property type="entry name" value="RNA_pol_N"/>
</dbReference>
<evidence type="ECO:0000259" key="10">
    <source>
        <dbReference type="SMART" id="SM00663"/>
    </source>
</evidence>
<dbReference type="GO" id="GO:0000428">
    <property type="term" value="C:DNA-directed RNA polymerase complex"/>
    <property type="evidence" value="ECO:0007669"/>
    <property type="project" value="UniProtKB-KW"/>
</dbReference>
<dbReference type="Gene3D" id="2.40.40.20">
    <property type="match status" value="1"/>
</dbReference>
<feature type="binding site" evidence="7">
    <location>
        <position position="877"/>
    </location>
    <ligand>
        <name>Zn(2+)</name>
        <dbReference type="ChEBI" id="CHEBI:29105"/>
        <label>2</label>
    </ligand>
</feature>
<evidence type="ECO:0000256" key="2">
    <source>
        <dbReference type="ARBA" id="ARBA00022679"/>
    </source>
</evidence>
<protein>
    <recommendedName>
        <fullName evidence="7">DNA-directed RNA polymerase subunit beta'</fullName>
        <shortName evidence="7">RNAP subunit beta'</shortName>
        <ecNumber evidence="7">2.7.7.6</ecNumber>
    </recommendedName>
    <alternativeName>
        <fullName evidence="7">RNA polymerase subunit beta'</fullName>
    </alternativeName>
    <alternativeName>
        <fullName evidence="7">Transcriptase subunit beta'</fullName>
    </alternativeName>
</protein>
<dbReference type="GO" id="GO:0003899">
    <property type="term" value="F:DNA-directed RNA polymerase activity"/>
    <property type="evidence" value="ECO:0007669"/>
    <property type="project" value="UniProtKB-UniRule"/>
</dbReference>
<gene>
    <name evidence="7" type="primary">rpoC</name>
    <name evidence="11" type="ORF">A2Z67_03665</name>
</gene>
<feature type="binding site" evidence="7">
    <location>
        <position position="553"/>
    </location>
    <ligand>
        <name>Mg(2+)</name>
        <dbReference type="ChEBI" id="CHEBI:18420"/>
    </ligand>
</feature>
<dbReference type="EC" id="2.7.7.6" evidence="7"/>
<dbReference type="GO" id="GO:0008270">
    <property type="term" value="F:zinc ion binding"/>
    <property type="evidence" value="ECO:0007669"/>
    <property type="project" value="UniProtKB-UniRule"/>
</dbReference>
<evidence type="ECO:0000256" key="7">
    <source>
        <dbReference type="HAMAP-Rule" id="MF_01322"/>
    </source>
</evidence>
<comment type="cofactor">
    <cofactor evidence="7">
        <name>Zn(2+)</name>
        <dbReference type="ChEBI" id="CHEBI:29105"/>
    </cofactor>
    <text evidence="7">Binds 2 Zn(2+) ions per subunit.</text>
</comment>
<evidence type="ECO:0000256" key="8">
    <source>
        <dbReference type="RuleBase" id="RU004279"/>
    </source>
</evidence>
<dbReference type="Pfam" id="PF04998">
    <property type="entry name" value="RNA_pol_Rpb1_5"/>
    <property type="match status" value="1"/>
</dbReference>
<dbReference type="InterPro" id="IPR007080">
    <property type="entry name" value="RNA_pol_Rpb1_1"/>
</dbReference>
<dbReference type="InterPro" id="IPR007081">
    <property type="entry name" value="RNA_pol_Rpb1_5"/>
</dbReference>
<comment type="similarity">
    <text evidence="7 8">Belongs to the RNA polymerase beta' chain family.</text>
</comment>
<keyword evidence="5 7" id="KW-0804">Transcription</keyword>
<sequence>MEPLSDLKTLKDFKSLIIKLASPEDIRKWSRGEITKPETINYRTLKPEKDGLFDERIFGPTKDWECYCGKYKRIRYKGVICDKCGVEVTQSRVRRERMGHISLATAVAHVWFFKGAPSKISLLLNAAPRAIEQVIYFARYLVLEIDDKGRKEALKTLDDAKNKGLKEISEVFSQRKEELEKQAKESRDKIRGKIKDKEQAALAISEIDLELRKKEQSITEEQNQSFERSNSLFENLISLVKNLTLSSILTEEEYEQLVIHSAANFFEARMGAEAVLSAIEKINLEKLLVDLRKELNEVKTTSSRFVKICKRLKLVDGLRRAKVTPTWMILRVLPVLPPDLRPMVQLSGGRFATSDLNDLYRRVINRNNRLKHLISLGAPDIILRNEKRMLQEAVDSLIDASQRKATRRGRGRQPLRSLSDMLKGKQGRFRQNLLGKRVDYSGRSVIVVGPELKLNECGLPKEMALEMFKPFVLKEMIARGIAPNVKSAKNMLERKPPEVFDILEEITKNHPVILNRAPTLHKLSILAFYPVLIEGDAIRLHPAVCNGFNADFDGDQMAVHVPLSQKAIKECEELMLPSNNLLKPADGSPIVIPSRKEMALGVYYLTSVDERIKPSNSVFSDKDEAIFAYQSGKIQARQIITLRFGKELLDTTVGRIFFNEILPENFDYVNQAVSSSVIKDIFSKAFVTVDIKKVVLMIDAIKDLGFMGGTISGLSFGIPDALVHPDKEKTLKEAEVRIEEIETNFAQGLITNDEKKRLSHEVWIEVSEELANKTWDLLEPSNPIRIVIDAGVGRISRDQVKQLAAIRGLVVDPLGKLVDLPIKSNFREGLSVFEYVTSSRGSRKGLTDTALKTADAGYLTRRLVDVAHDVIVRMEDCGSEDGFTIKRGSRTSKFAPRILGRILVKDVVTKNKKVLVKKGELINEENAKEIDKQGVEEVTVRSPLTCKTRYGICAACYGWDMSNNKMVGIGTPVGVIAAQSIGEPGTQLTLRSKHTAGVVAIDVTQGLPRVEELVEARTPKILTPLSEIPGKVKAEETDDGWKVIITTSSKPKEEREYIIPKTLKLAVADKQLIDAGTALAVGSLDIKEVLSIRGLREAQEYLVNQIQTVYESQGIPINDKHFEVIVRKMSDEVKIVTAGDTTLLPGELVEKATFEEENERILAAGGEPASAQQVILGITKRALHTESWLSAASFEQTTDILTDSSLRGREDRLIGLKENVIIGRIIPVTPERAILPQGWN</sequence>
<feature type="domain" description="RNA polymerase N-terminal" evidence="10">
    <location>
        <begin position="326"/>
        <end position="606"/>
    </location>
</feature>
<keyword evidence="7" id="KW-0460">Magnesium</keyword>
<dbReference type="InterPro" id="IPR044893">
    <property type="entry name" value="RNA_pol_Rpb1_clamp_domain"/>
</dbReference>
<dbReference type="Gene3D" id="1.10.1790.20">
    <property type="match status" value="1"/>
</dbReference>
<evidence type="ECO:0000313" key="11">
    <source>
        <dbReference type="EMBL" id="OGM09870.1"/>
    </source>
</evidence>
<feature type="binding site" evidence="7">
    <location>
        <position position="946"/>
    </location>
    <ligand>
        <name>Zn(2+)</name>
        <dbReference type="ChEBI" id="CHEBI:29105"/>
        <label>2</label>
    </ligand>
</feature>
<feature type="binding site" evidence="7">
    <location>
        <position position="953"/>
    </location>
    <ligand>
        <name>Zn(2+)</name>
        <dbReference type="ChEBI" id="CHEBI:29105"/>
        <label>2</label>
    </ligand>
</feature>
<evidence type="ECO:0000313" key="12">
    <source>
        <dbReference type="Proteomes" id="UP000176939"/>
    </source>
</evidence>
<dbReference type="Pfam" id="PF04997">
    <property type="entry name" value="RNA_pol_Rpb1_1"/>
    <property type="match status" value="1"/>
</dbReference>
<dbReference type="EMBL" id="MGFQ01000019">
    <property type="protein sequence ID" value="OGM09870.1"/>
    <property type="molecule type" value="Genomic_DNA"/>
</dbReference>
<evidence type="ECO:0000256" key="5">
    <source>
        <dbReference type="ARBA" id="ARBA00023163"/>
    </source>
</evidence>
<dbReference type="NCBIfam" id="TIGR02386">
    <property type="entry name" value="rpoC_TIGR"/>
    <property type="match status" value="1"/>
</dbReference>
<dbReference type="GO" id="GO:0003677">
    <property type="term" value="F:DNA binding"/>
    <property type="evidence" value="ECO:0007669"/>
    <property type="project" value="UniProtKB-UniRule"/>
</dbReference>
<organism evidence="11 12">
    <name type="scientific">Candidatus Woesebacteria bacterium RBG_13_36_22</name>
    <dbReference type="NCBI Taxonomy" id="1802478"/>
    <lineage>
        <taxon>Bacteria</taxon>
        <taxon>Candidatus Woeseibacteriota</taxon>
    </lineage>
</organism>
<dbReference type="Gene3D" id="2.40.50.100">
    <property type="match status" value="1"/>
</dbReference>
<dbReference type="InterPro" id="IPR045867">
    <property type="entry name" value="DNA-dir_RpoC_beta_prime"/>
</dbReference>
<accession>A0A1F7X443</accession>
<feature type="binding site" evidence="7">
    <location>
        <position position="956"/>
    </location>
    <ligand>
        <name>Zn(2+)</name>
        <dbReference type="ChEBI" id="CHEBI:29105"/>
        <label>2</label>
    </ligand>
</feature>
<comment type="catalytic activity">
    <reaction evidence="6 7 8">
        <text>RNA(n) + a ribonucleoside 5'-triphosphate = RNA(n+1) + diphosphate</text>
        <dbReference type="Rhea" id="RHEA:21248"/>
        <dbReference type="Rhea" id="RHEA-COMP:14527"/>
        <dbReference type="Rhea" id="RHEA-COMP:17342"/>
        <dbReference type="ChEBI" id="CHEBI:33019"/>
        <dbReference type="ChEBI" id="CHEBI:61557"/>
        <dbReference type="ChEBI" id="CHEBI:140395"/>
        <dbReference type="EC" id="2.7.7.6"/>
    </reaction>
</comment>
<name>A0A1F7X443_9BACT</name>
<dbReference type="SMART" id="SM00663">
    <property type="entry name" value="RPOLA_N"/>
    <property type="match status" value="1"/>
</dbReference>
<feature type="binding site" evidence="7">
    <location>
        <position position="84"/>
    </location>
    <ligand>
        <name>Zn(2+)</name>
        <dbReference type="ChEBI" id="CHEBI:29105"/>
        <label>1</label>
    </ligand>
</feature>
<keyword evidence="2 7" id="KW-0808">Transferase</keyword>
<comment type="caution">
    <text evidence="11">The sequence shown here is derived from an EMBL/GenBank/DDBJ whole genome shotgun (WGS) entry which is preliminary data.</text>
</comment>
<keyword evidence="7" id="KW-0862">Zinc</keyword>
<dbReference type="Gene3D" id="1.10.132.30">
    <property type="match status" value="1"/>
</dbReference>
<dbReference type="InterPro" id="IPR007066">
    <property type="entry name" value="RNA_pol_Rpb1_3"/>
</dbReference>
<comment type="function">
    <text evidence="7 8">DNA-dependent RNA polymerase catalyzes the transcription of DNA into RNA using the four ribonucleoside triphosphates as substrates.</text>
</comment>
<comment type="subunit">
    <text evidence="7">The RNAP catalytic core consists of 2 alpha, 1 beta, 1 beta' and 1 omega subunit. When a sigma factor is associated with the core the holoenzyme is formed, which can initiate transcription.</text>
</comment>
<evidence type="ECO:0000256" key="3">
    <source>
        <dbReference type="ARBA" id="ARBA00022695"/>
    </source>
</evidence>
<keyword evidence="4 7" id="KW-0479">Metal-binding</keyword>
<evidence type="ECO:0000256" key="9">
    <source>
        <dbReference type="SAM" id="Coils"/>
    </source>
</evidence>
<dbReference type="CDD" id="cd02655">
    <property type="entry name" value="RNAP_beta'_C"/>
    <property type="match status" value="1"/>
</dbReference>
<reference evidence="11 12" key="1">
    <citation type="journal article" date="2016" name="Nat. Commun.">
        <title>Thousands of microbial genomes shed light on interconnected biogeochemical processes in an aquifer system.</title>
        <authorList>
            <person name="Anantharaman K."/>
            <person name="Brown C.T."/>
            <person name="Hug L.A."/>
            <person name="Sharon I."/>
            <person name="Castelle C.J."/>
            <person name="Probst A.J."/>
            <person name="Thomas B.C."/>
            <person name="Singh A."/>
            <person name="Wilkins M.J."/>
            <person name="Karaoz U."/>
            <person name="Brodie E.L."/>
            <person name="Williams K.H."/>
            <person name="Hubbard S.S."/>
            <person name="Banfield J.F."/>
        </authorList>
    </citation>
    <scope>NUCLEOTIDE SEQUENCE [LARGE SCALE GENOMIC DNA]</scope>
</reference>
<dbReference type="Gene3D" id="1.10.274.100">
    <property type="entry name" value="RNA polymerase Rpb1, domain 3"/>
    <property type="match status" value="1"/>
</dbReference>
<dbReference type="Gene3D" id="1.10.40.90">
    <property type="match status" value="1"/>
</dbReference>
<dbReference type="PANTHER" id="PTHR19376:SF54">
    <property type="entry name" value="DNA-DIRECTED RNA POLYMERASE SUBUNIT BETA"/>
    <property type="match status" value="1"/>
</dbReference>
<dbReference type="Gene3D" id="1.10.150.390">
    <property type="match status" value="1"/>
</dbReference>
<dbReference type="InterPro" id="IPR042102">
    <property type="entry name" value="RNA_pol_Rpb1_3_sf"/>
</dbReference>
<feature type="binding site" evidence="7">
    <location>
        <position position="551"/>
    </location>
    <ligand>
        <name>Mg(2+)</name>
        <dbReference type="ChEBI" id="CHEBI:18420"/>
    </ligand>
</feature>
<comment type="cofactor">
    <cofactor evidence="7">
        <name>Mg(2+)</name>
        <dbReference type="ChEBI" id="CHEBI:18420"/>
    </cofactor>
    <text evidence="7">Binds 1 Mg(2+) ion per subunit.</text>
</comment>
<dbReference type="AlphaFoldDB" id="A0A1F7X443"/>
<dbReference type="Pfam" id="PF04983">
    <property type="entry name" value="RNA_pol_Rpb1_3"/>
    <property type="match status" value="1"/>
</dbReference>
<keyword evidence="3 7" id="KW-0548">Nucleotidyltransferase</keyword>
<feature type="binding site" evidence="7">
    <location>
        <position position="555"/>
    </location>
    <ligand>
        <name>Mg(2+)</name>
        <dbReference type="ChEBI" id="CHEBI:18420"/>
    </ligand>
</feature>
<keyword evidence="9" id="KW-0175">Coiled coil</keyword>
<keyword evidence="1 7" id="KW-0240">DNA-directed RNA polymerase</keyword>